<dbReference type="InterPro" id="IPR012340">
    <property type="entry name" value="NA-bd_OB-fold"/>
</dbReference>
<dbReference type="EMBL" id="CP058905">
    <property type="protein sequence ID" value="QLJ96973.1"/>
    <property type="molecule type" value="Genomic_DNA"/>
</dbReference>
<sequence>MADSGVVREFHVDEGWGVIDGPAVPGGCWVHFSAIAMGGFRHLAAGQFVWLRAEAVEQDGFSFRAVKVWTEDVEPASPLRSRHSSGGAYHSRLVLTFDGPEGGGELDNE</sequence>
<protein>
    <submittedName>
        <fullName evidence="1">Cold shock domain-containing protein</fullName>
    </submittedName>
</protein>
<dbReference type="SUPFAM" id="SSF50249">
    <property type="entry name" value="Nucleic acid-binding proteins"/>
    <property type="match status" value="1"/>
</dbReference>
<dbReference type="AlphaFoldDB" id="A0A7D5YBF6"/>
<reference evidence="1" key="1">
    <citation type="submission" date="2020-08" db="EMBL/GenBank/DDBJ databases">
        <title>A bifunctional nitrone conjugated secondary metabolite targeting the ribosome.</title>
        <authorList>
            <person name="Limbrick E.M."/>
            <person name="Graf M."/>
            <person name="Derewacz D.K."/>
            <person name="Nguyen F."/>
            <person name="Spraggins J.M."/>
            <person name="Wieland M."/>
            <person name="Ynigez-Gutierrez A.E."/>
            <person name="Reisman B.J."/>
            <person name="Zinshteyn B."/>
            <person name="McCulloch K."/>
            <person name="Iverson T.M."/>
            <person name="Green R."/>
            <person name="Wilson D.N."/>
            <person name="Bachmann B.O."/>
        </authorList>
    </citation>
    <scope>NUCLEOTIDE SEQUENCE</scope>
    <source>
        <strain evidence="1">Africana</strain>
    </source>
</reference>
<evidence type="ECO:0000313" key="1">
    <source>
        <dbReference type="EMBL" id="QLJ96973.1"/>
    </source>
</evidence>
<name>A0A7D5YBF6_9ACTN</name>
<organism evidence="1">
    <name type="scientific">Micromonospora carbonacea</name>
    <dbReference type="NCBI Taxonomy" id="47853"/>
    <lineage>
        <taxon>Bacteria</taxon>
        <taxon>Bacillati</taxon>
        <taxon>Actinomycetota</taxon>
        <taxon>Actinomycetes</taxon>
        <taxon>Micromonosporales</taxon>
        <taxon>Micromonosporaceae</taxon>
        <taxon>Micromonospora</taxon>
    </lineage>
</organism>
<accession>A0A7D5YBF6</accession>
<proteinExistence type="predicted"/>
<gene>
    <name evidence="1" type="ORF">HZU44_19090</name>
</gene>
<dbReference type="Gene3D" id="2.40.50.140">
    <property type="entry name" value="Nucleic acid-binding proteins"/>
    <property type="match status" value="1"/>
</dbReference>